<dbReference type="Gene3D" id="3.20.20.150">
    <property type="entry name" value="Divalent-metal-dependent TIM barrel enzymes"/>
    <property type="match status" value="1"/>
</dbReference>
<dbReference type="GO" id="GO:0016853">
    <property type="term" value="F:isomerase activity"/>
    <property type="evidence" value="ECO:0007669"/>
    <property type="project" value="UniProtKB-KW"/>
</dbReference>
<evidence type="ECO:0000313" key="2">
    <source>
        <dbReference type="EMBL" id="EML1472627.1"/>
    </source>
</evidence>
<accession>A0AAI9DJG8</accession>
<evidence type="ECO:0000259" key="1">
    <source>
        <dbReference type="Pfam" id="PF01261"/>
    </source>
</evidence>
<gene>
    <name evidence="2" type="ORF">QEG54_003391</name>
</gene>
<dbReference type="KEGG" id="pge:LG71_26325"/>
<dbReference type="PANTHER" id="PTHR12110:SF21">
    <property type="entry name" value="XYLOSE ISOMERASE-LIKE TIM BARREL DOMAIN-CONTAINING PROTEIN"/>
    <property type="match status" value="1"/>
</dbReference>
<dbReference type="SUPFAM" id="SSF51658">
    <property type="entry name" value="Xylose isomerase-like"/>
    <property type="match status" value="1"/>
</dbReference>
<sequence length="268" mass="29567">MLRAIATVSLPGTLPEKLHAIADAGFGQVEIFADDLRHYPGSAAEIRQMCADLGLHIALYQPFRDFEGASRAQFPGHLQRARQALAITRQLGCDKMLLCSSTAADSSPDIDLQISDLRALAALAEEEGVQIGYEALAWGTRVNRWRQAWERVRAVDSPALGIVLDSFHVLSLGDDLRAIGDVPIEKITFVQLADAPRKAMDVQAWSRHYRCLPGKGDLPVIEFTRALLDRGYRGPWSLEIFNDRGGVSAADAWRSLAWLEAQVMRHPG</sequence>
<dbReference type="EMBL" id="ABLOKC030000019">
    <property type="protein sequence ID" value="EML1472627.1"/>
    <property type="molecule type" value="Genomic_DNA"/>
</dbReference>
<dbReference type="PANTHER" id="PTHR12110">
    <property type="entry name" value="HYDROXYPYRUVATE ISOMERASE"/>
    <property type="match status" value="1"/>
</dbReference>
<dbReference type="InterPro" id="IPR050312">
    <property type="entry name" value="IolE/XylAMocC-like"/>
</dbReference>
<dbReference type="AlphaFoldDB" id="A0AAI9DJG8"/>
<comment type="caution">
    <text evidence="2">The sequence shown here is derived from an EMBL/GenBank/DDBJ whole genome shotgun (WGS) entry which is preliminary data.</text>
</comment>
<dbReference type="Pfam" id="PF01261">
    <property type="entry name" value="AP_endonuc_2"/>
    <property type="match status" value="1"/>
</dbReference>
<feature type="domain" description="Xylose isomerase-like TIM barrel" evidence="1">
    <location>
        <begin position="19"/>
        <end position="260"/>
    </location>
</feature>
<organism evidence="2">
    <name type="scientific">Pluralibacter gergoviae</name>
    <name type="common">Enterobacter gergoviae</name>
    <dbReference type="NCBI Taxonomy" id="61647"/>
    <lineage>
        <taxon>Bacteria</taxon>
        <taxon>Pseudomonadati</taxon>
        <taxon>Pseudomonadota</taxon>
        <taxon>Gammaproteobacteria</taxon>
        <taxon>Enterobacterales</taxon>
        <taxon>Enterobacteriaceae</taxon>
        <taxon>Pluralibacter</taxon>
    </lineage>
</organism>
<keyword evidence="2" id="KW-0413">Isomerase</keyword>
<dbReference type="InterPro" id="IPR036237">
    <property type="entry name" value="Xyl_isomerase-like_sf"/>
</dbReference>
<name>A0AAI9DJG8_PLUGE</name>
<proteinExistence type="predicted"/>
<dbReference type="InterPro" id="IPR013022">
    <property type="entry name" value="Xyl_isomerase-like_TIM-brl"/>
</dbReference>
<protein>
    <submittedName>
        <fullName evidence="2">Sugar phosphate isomerase/epimerase</fullName>
    </submittedName>
</protein>
<reference evidence="2" key="1">
    <citation type="submission" date="2024-02" db="EMBL/GenBank/DDBJ databases">
        <authorList>
            <consortium name="Clinical and Environmental Microbiology Branch: Whole genome sequencing antimicrobial resistance pathogens in the healthcare setting"/>
        </authorList>
    </citation>
    <scope>NUCLEOTIDE SEQUENCE</scope>
    <source>
        <strain evidence="2">2021DK-00143</strain>
    </source>
</reference>